<proteinExistence type="predicted"/>
<dbReference type="Proteomes" id="UP001150581">
    <property type="component" value="Unassembled WGS sequence"/>
</dbReference>
<gene>
    <name evidence="1" type="ORF">LPJ66_010045</name>
</gene>
<keyword evidence="2" id="KW-1185">Reference proteome</keyword>
<organism evidence="1 2">
    <name type="scientific">Kickxella alabastrina</name>
    <dbReference type="NCBI Taxonomy" id="61397"/>
    <lineage>
        <taxon>Eukaryota</taxon>
        <taxon>Fungi</taxon>
        <taxon>Fungi incertae sedis</taxon>
        <taxon>Zoopagomycota</taxon>
        <taxon>Kickxellomycotina</taxon>
        <taxon>Kickxellomycetes</taxon>
        <taxon>Kickxellales</taxon>
        <taxon>Kickxellaceae</taxon>
        <taxon>Kickxella</taxon>
    </lineage>
</organism>
<reference evidence="1" key="1">
    <citation type="submission" date="2022-07" db="EMBL/GenBank/DDBJ databases">
        <title>Phylogenomic reconstructions and comparative analyses of Kickxellomycotina fungi.</title>
        <authorList>
            <person name="Reynolds N.K."/>
            <person name="Stajich J.E."/>
            <person name="Barry K."/>
            <person name="Grigoriev I.V."/>
            <person name="Crous P."/>
            <person name="Smith M.E."/>
        </authorList>
    </citation>
    <scope>NUCLEOTIDE SEQUENCE</scope>
    <source>
        <strain evidence="1">Benny 63K</strain>
    </source>
</reference>
<protein>
    <submittedName>
        <fullName evidence="1">Uncharacterized protein</fullName>
    </submittedName>
</protein>
<evidence type="ECO:0000313" key="2">
    <source>
        <dbReference type="Proteomes" id="UP001150581"/>
    </source>
</evidence>
<dbReference type="EMBL" id="JANBPG010002489">
    <property type="protein sequence ID" value="KAJ1885586.1"/>
    <property type="molecule type" value="Genomic_DNA"/>
</dbReference>
<comment type="caution">
    <text evidence="1">The sequence shown here is derived from an EMBL/GenBank/DDBJ whole genome shotgun (WGS) entry which is preliminary data.</text>
</comment>
<accession>A0ACC1I442</accession>
<sequence length="140" mass="15072">MIGSMRISSRSSRSSALVSKCLQQQQRHRLVSGQFEPMRFYQTSESPSQWTTKLVYEGSLTKAAKIMKLASVASLVGASAAVPLFFSGDSDVPSSARTILALTTIGMTASSTAIVTWTLKPYITSLYTLNQNGAEEVVDG</sequence>
<evidence type="ECO:0000313" key="1">
    <source>
        <dbReference type="EMBL" id="KAJ1885586.1"/>
    </source>
</evidence>
<name>A0ACC1I442_9FUNG</name>
<feature type="non-terminal residue" evidence="1">
    <location>
        <position position="140"/>
    </location>
</feature>